<dbReference type="AlphaFoldDB" id="K0T051"/>
<feature type="non-terminal residue" evidence="2">
    <location>
        <position position="138"/>
    </location>
</feature>
<feature type="signal peptide" evidence="1">
    <location>
        <begin position="1"/>
        <end position="21"/>
    </location>
</feature>
<proteinExistence type="predicted"/>
<keyword evidence="1" id="KW-0732">Signal</keyword>
<reference evidence="2 3" key="1">
    <citation type="journal article" date="2012" name="Genome Biol.">
        <title>Genome and low-iron response of an oceanic diatom adapted to chronic iron limitation.</title>
        <authorList>
            <person name="Lommer M."/>
            <person name="Specht M."/>
            <person name="Roy A.S."/>
            <person name="Kraemer L."/>
            <person name="Andreson R."/>
            <person name="Gutowska M.A."/>
            <person name="Wolf J."/>
            <person name="Bergner S.V."/>
            <person name="Schilhabel M.B."/>
            <person name="Klostermeier U.C."/>
            <person name="Beiko R.G."/>
            <person name="Rosenstiel P."/>
            <person name="Hippler M."/>
            <person name="Laroche J."/>
        </authorList>
    </citation>
    <scope>NUCLEOTIDE SEQUENCE [LARGE SCALE GENOMIC DNA]</scope>
    <source>
        <strain evidence="2 3">CCMP1005</strain>
    </source>
</reference>
<name>K0T051_THAOC</name>
<protein>
    <submittedName>
        <fullName evidence="2">Uncharacterized protein</fullName>
    </submittedName>
</protein>
<feature type="chain" id="PRO_5003837586" evidence="1">
    <location>
        <begin position="22"/>
        <end position="138"/>
    </location>
</feature>
<keyword evidence="3" id="KW-1185">Reference proteome</keyword>
<dbReference type="Proteomes" id="UP000266841">
    <property type="component" value="Unassembled WGS sequence"/>
</dbReference>
<evidence type="ECO:0000313" key="2">
    <source>
        <dbReference type="EMBL" id="EJK63837.1"/>
    </source>
</evidence>
<organism evidence="2 3">
    <name type="scientific">Thalassiosira oceanica</name>
    <name type="common">Marine diatom</name>
    <dbReference type="NCBI Taxonomy" id="159749"/>
    <lineage>
        <taxon>Eukaryota</taxon>
        <taxon>Sar</taxon>
        <taxon>Stramenopiles</taxon>
        <taxon>Ochrophyta</taxon>
        <taxon>Bacillariophyta</taxon>
        <taxon>Coscinodiscophyceae</taxon>
        <taxon>Thalassiosirophycidae</taxon>
        <taxon>Thalassiosirales</taxon>
        <taxon>Thalassiosiraceae</taxon>
        <taxon>Thalassiosira</taxon>
    </lineage>
</organism>
<evidence type="ECO:0000313" key="3">
    <source>
        <dbReference type="Proteomes" id="UP000266841"/>
    </source>
</evidence>
<accession>K0T051</accession>
<gene>
    <name evidence="2" type="ORF">THAOC_15485</name>
</gene>
<sequence length="138" mass="14737">MIVADLFGVVLLMLENECVWPKDAARAAIATSLMVGLTHPVHGSLLQRLASLTASATIQSSLTSGCIETRQMLEVTGYLLGMPLHPSTRISCESWETRLQRVASDSLSYSGPPLAISGWARVGTTGRGRARGRGLELS</sequence>
<evidence type="ECO:0000256" key="1">
    <source>
        <dbReference type="SAM" id="SignalP"/>
    </source>
</evidence>
<comment type="caution">
    <text evidence="2">The sequence shown here is derived from an EMBL/GenBank/DDBJ whole genome shotgun (WGS) entry which is preliminary data.</text>
</comment>
<dbReference type="EMBL" id="AGNL01017970">
    <property type="protein sequence ID" value="EJK63837.1"/>
    <property type="molecule type" value="Genomic_DNA"/>
</dbReference>